<evidence type="ECO:0008006" key="5">
    <source>
        <dbReference type="Google" id="ProtNLM"/>
    </source>
</evidence>
<evidence type="ECO:0000313" key="4">
    <source>
        <dbReference type="Proteomes" id="UP000521227"/>
    </source>
</evidence>
<feature type="region of interest" description="Disordered" evidence="1">
    <location>
        <begin position="21"/>
        <end position="72"/>
    </location>
</feature>
<evidence type="ECO:0000256" key="2">
    <source>
        <dbReference type="SAM" id="SignalP"/>
    </source>
</evidence>
<evidence type="ECO:0000313" key="3">
    <source>
        <dbReference type="EMBL" id="MBB5051087.1"/>
    </source>
</evidence>
<sequence>MNRMIVVAVCVLLLSVSGAVAKQKKSKTTTQPAATETSRAQGGFNPYAGGGPSGANQATNNPKASNEIGGGM</sequence>
<dbReference type="Proteomes" id="UP000521227">
    <property type="component" value="Unassembled WGS sequence"/>
</dbReference>
<dbReference type="RefSeq" id="WP_184082877.1">
    <property type="nucleotide sequence ID" value="NZ_JACHIJ010000002.1"/>
</dbReference>
<feature type="signal peptide" evidence="2">
    <location>
        <begin position="1"/>
        <end position="21"/>
    </location>
</feature>
<evidence type="ECO:0000256" key="1">
    <source>
        <dbReference type="SAM" id="MobiDB-lite"/>
    </source>
</evidence>
<feature type="chain" id="PRO_5032490536" description="Adenylate cyclase" evidence="2">
    <location>
        <begin position="22"/>
        <end position="72"/>
    </location>
</feature>
<name>A0A840MY25_9BRAD</name>
<dbReference type="AlphaFoldDB" id="A0A840MY25"/>
<organism evidence="3 4">
    <name type="scientific">Afipia massiliensis</name>
    <dbReference type="NCBI Taxonomy" id="211460"/>
    <lineage>
        <taxon>Bacteria</taxon>
        <taxon>Pseudomonadati</taxon>
        <taxon>Pseudomonadota</taxon>
        <taxon>Alphaproteobacteria</taxon>
        <taxon>Hyphomicrobiales</taxon>
        <taxon>Nitrobacteraceae</taxon>
        <taxon>Afipia</taxon>
    </lineage>
</organism>
<protein>
    <recommendedName>
        <fullName evidence="5">Adenylate cyclase</fullName>
    </recommendedName>
</protein>
<accession>A0A840MY25</accession>
<dbReference type="EMBL" id="JACHIJ010000002">
    <property type="protein sequence ID" value="MBB5051087.1"/>
    <property type="molecule type" value="Genomic_DNA"/>
</dbReference>
<reference evidence="3 4" key="1">
    <citation type="submission" date="2020-08" db="EMBL/GenBank/DDBJ databases">
        <title>Genomic Encyclopedia of Type Strains, Phase IV (KMG-IV): sequencing the most valuable type-strain genomes for metagenomic binning, comparative biology and taxonomic classification.</title>
        <authorList>
            <person name="Goeker M."/>
        </authorList>
    </citation>
    <scope>NUCLEOTIDE SEQUENCE [LARGE SCALE GENOMIC DNA]</scope>
    <source>
        <strain evidence="3 4">DSM 17498</strain>
    </source>
</reference>
<keyword evidence="2" id="KW-0732">Signal</keyword>
<proteinExistence type="predicted"/>
<gene>
    <name evidence="3" type="ORF">HNQ36_001041</name>
</gene>
<feature type="compositionally biased region" description="Polar residues" evidence="1">
    <location>
        <begin position="28"/>
        <end position="40"/>
    </location>
</feature>
<comment type="caution">
    <text evidence="3">The sequence shown here is derived from an EMBL/GenBank/DDBJ whole genome shotgun (WGS) entry which is preliminary data.</text>
</comment>
<feature type="compositionally biased region" description="Polar residues" evidence="1">
    <location>
        <begin position="54"/>
        <end position="64"/>
    </location>
</feature>